<evidence type="ECO:0000256" key="1">
    <source>
        <dbReference type="ARBA" id="ARBA00004606"/>
    </source>
</evidence>
<dbReference type="Proteomes" id="UP001443914">
    <property type="component" value="Unassembled WGS sequence"/>
</dbReference>
<comment type="subcellular location">
    <subcellularLocation>
        <location evidence="1">Membrane</location>
        <topology evidence="1">Single-pass type II membrane protein</topology>
    </subcellularLocation>
</comment>
<reference evidence="7" key="1">
    <citation type="submission" date="2024-03" db="EMBL/GenBank/DDBJ databases">
        <title>WGS assembly of Saponaria officinalis var. Norfolk2.</title>
        <authorList>
            <person name="Jenkins J."/>
            <person name="Shu S."/>
            <person name="Grimwood J."/>
            <person name="Barry K."/>
            <person name="Goodstein D."/>
            <person name="Schmutz J."/>
            <person name="Leebens-Mack J."/>
            <person name="Osbourn A."/>
        </authorList>
    </citation>
    <scope>NUCLEOTIDE SEQUENCE [LARGE SCALE GENOMIC DNA]</scope>
    <source>
        <strain evidence="7">JIC</strain>
    </source>
</reference>
<dbReference type="PANTHER" id="PTHR45719">
    <property type="entry name" value="GLYCOSYLTRANSFERASE"/>
    <property type="match status" value="1"/>
</dbReference>
<dbReference type="AlphaFoldDB" id="A0AAW1HKJ8"/>
<evidence type="ECO:0000313" key="8">
    <source>
        <dbReference type="Proteomes" id="UP001443914"/>
    </source>
</evidence>
<keyword evidence="3" id="KW-0808">Transferase</keyword>
<comment type="caution">
    <text evidence="7">The sequence shown here is derived from an EMBL/GenBank/DDBJ whole genome shotgun (WGS) entry which is preliminary data.</text>
</comment>
<sequence>MGSSERKKWLLALFTALTISIFLSISIISGLTRSPYSTLYGTSATVSPPSFGYYIHGGAGDKEQVMRLLLAVYHPRNRYLLHLVADASDEERDWLLEALMSVPAVQAFENVDASDEEGDWPGKPLWLTGMGATHLAATLRAVAILLKLDGGWDWFISLNAYDYPLLTQDGMSSLFRSLSFYGEYIFGNLHLAGFGYCQGYFLRLIFIVLISILVRFKKW</sequence>
<evidence type="ECO:0000256" key="6">
    <source>
        <dbReference type="SAM" id="Phobius"/>
    </source>
</evidence>
<dbReference type="EMBL" id="JBDFQZ010000011">
    <property type="protein sequence ID" value="KAK9676364.1"/>
    <property type="molecule type" value="Genomic_DNA"/>
</dbReference>
<dbReference type="Pfam" id="PF02485">
    <property type="entry name" value="Branch"/>
    <property type="match status" value="1"/>
</dbReference>
<gene>
    <name evidence="7" type="ORF">RND81_11G072300</name>
</gene>
<evidence type="ECO:0000313" key="7">
    <source>
        <dbReference type="EMBL" id="KAK9676364.1"/>
    </source>
</evidence>
<keyword evidence="6" id="KW-0812">Transmembrane</keyword>
<organism evidence="7 8">
    <name type="scientific">Saponaria officinalis</name>
    <name type="common">Common soapwort</name>
    <name type="synonym">Lychnis saponaria</name>
    <dbReference type="NCBI Taxonomy" id="3572"/>
    <lineage>
        <taxon>Eukaryota</taxon>
        <taxon>Viridiplantae</taxon>
        <taxon>Streptophyta</taxon>
        <taxon>Embryophyta</taxon>
        <taxon>Tracheophyta</taxon>
        <taxon>Spermatophyta</taxon>
        <taxon>Magnoliopsida</taxon>
        <taxon>eudicotyledons</taxon>
        <taxon>Gunneridae</taxon>
        <taxon>Pentapetalae</taxon>
        <taxon>Caryophyllales</taxon>
        <taxon>Caryophyllaceae</taxon>
        <taxon>Caryophylleae</taxon>
        <taxon>Saponaria</taxon>
    </lineage>
</organism>
<dbReference type="InterPro" id="IPR003406">
    <property type="entry name" value="Glyco_trans_14"/>
</dbReference>
<dbReference type="GO" id="GO:0016020">
    <property type="term" value="C:membrane"/>
    <property type="evidence" value="ECO:0007669"/>
    <property type="project" value="UniProtKB-SubCell"/>
</dbReference>
<evidence type="ECO:0000256" key="5">
    <source>
        <dbReference type="ARBA" id="ARBA00023180"/>
    </source>
</evidence>
<dbReference type="InterPro" id="IPR044610">
    <property type="entry name" value="GLCAT14A/B/C"/>
</dbReference>
<dbReference type="GO" id="GO:0015020">
    <property type="term" value="F:glucuronosyltransferase activity"/>
    <property type="evidence" value="ECO:0007669"/>
    <property type="project" value="InterPro"/>
</dbReference>
<dbReference type="PANTHER" id="PTHR45719:SF14">
    <property type="entry name" value="BETA-GLUCURONOSYLTRANSFERASE GLCAT14A"/>
    <property type="match status" value="1"/>
</dbReference>
<keyword evidence="2" id="KW-0328">Glycosyltransferase</keyword>
<keyword evidence="5" id="KW-0325">Glycoprotein</keyword>
<evidence type="ECO:0000256" key="4">
    <source>
        <dbReference type="ARBA" id="ARBA00023136"/>
    </source>
</evidence>
<accession>A0AAW1HKJ8</accession>
<proteinExistence type="predicted"/>
<evidence type="ECO:0000256" key="3">
    <source>
        <dbReference type="ARBA" id="ARBA00022679"/>
    </source>
</evidence>
<evidence type="ECO:0000256" key="2">
    <source>
        <dbReference type="ARBA" id="ARBA00022676"/>
    </source>
</evidence>
<keyword evidence="6" id="KW-1133">Transmembrane helix</keyword>
<feature type="transmembrane region" description="Helical" evidence="6">
    <location>
        <begin position="200"/>
        <end position="216"/>
    </location>
</feature>
<name>A0AAW1HKJ8_SAPOF</name>
<keyword evidence="4 6" id="KW-0472">Membrane</keyword>
<protein>
    <submittedName>
        <fullName evidence="7">Uncharacterized protein</fullName>
    </submittedName>
</protein>
<keyword evidence="8" id="KW-1185">Reference proteome</keyword>